<evidence type="ECO:0000256" key="1">
    <source>
        <dbReference type="ARBA" id="ARBA00005952"/>
    </source>
</evidence>
<dbReference type="RefSeq" id="WP_171589468.1">
    <property type="nucleotide sequence ID" value="NZ_JABGBO010000012.1"/>
</dbReference>
<reference evidence="8 9" key="1">
    <citation type="submission" date="2020-05" db="EMBL/GenBank/DDBJ databases">
        <authorList>
            <person name="Niu N."/>
        </authorList>
    </citation>
    <scope>NUCLEOTIDE SEQUENCE [LARGE SCALE GENOMIC DNA]</scope>
    <source>
        <strain evidence="8 9">LMG10982</strain>
    </source>
</reference>
<evidence type="ECO:0000256" key="2">
    <source>
        <dbReference type="ARBA" id="ARBA00022814"/>
    </source>
</evidence>
<dbReference type="PROSITE" id="PS51257">
    <property type="entry name" value="PROKAR_LIPOPROTEIN"/>
    <property type="match status" value="1"/>
</dbReference>
<gene>
    <name evidence="6 8" type="primary">nusB</name>
    <name evidence="8" type="ORF">HKX40_10130</name>
</gene>
<feature type="domain" description="NusB/RsmB/TIM44" evidence="7">
    <location>
        <begin position="10"/>
        <end position="137"/>
    </location>
</feature>
<comment type="caution">
    <text evidence="8">The sequence shown here is derived from an EMBL/GenBank/DDBJ whole genome shotgun (WGS) entry which is preliminary data.</text>
</comment>
<evidence type="ECO:0000256" key="4">
    <source>
        <dbReference type="ARBA" id="ARBA00023015"/>
    </source>
</evidence>
<dbReference type="HAMAP" id="MF_00073">
    <property type="entry name" value="NusB"/>
    <property type="match status" value="1"/>
</dbReference>
<dbReference type="PANTHER" id="PTHR11078">
    <property type="entry name" value="N UTILIZATION SUBSTANCE PROTEIN B-RELATED"/>
    <property type="match status" value="1"/>
</dbReference>
<evidence type="ECO:0000259" key="7">
    <source>
        <dbReference type="Pfam" id="PF01029"/>
    </source>
</evidence>
<keyword evidence="2 6" id="KW-0889">Transcription antitermination</keyword>
<dbReference type="GO" id="GO:0031564">
    <property type="term" value="P:transcription antitermination"/>
    <property type="evidence" value="ECO:0007669"/>
    <property type="project" value="UniProtKB-KW"/>
</dbReference>
<proteinExistence type="inferred from homology"/>
<dbReference type="AlphaFoldDB" id="A0A7Y4LBG9"/>
<name>A0A7Y4LBG9_9BURK</name>
<accession>A0A7Y4LBG9</accession>
<sequence length="150" mass="17138">MSIKNRSARRRAREYALQGIYAWIISGCAYQERGAIDAHLRNQEEFPLADETWYKTILYGVFDQADTLREKFSPFIDRPVNELSPIEHGVLLLATFELSELQEVPYKVVINEAVELTKEFGGTDGFKFVNGVLDKLAAELRAVEVKAQQR</sequence>
<dbReference type="NCBIfam" id="TIGR01951">
    <property type="entry name" value="nusB"/>
    <property type="match status" value="1"/>
</dbReference>
<dbReference type="GO" id="GO:0006353">
    <property type="term" value="P:DNA-templated transcription termination"/>
    <property type="evidence" value="ECO:0007669"/>
    <property type="project" value="UniProtKB-UniRule"/>
</dbReference>
<comment type="function">
    <text evidence="6">Involved in transcription antitermination. Required for transcription of ribosomal RNA (rRNA) genes. Binds specifically to the boxA antiterminator sequence of the ribosomal RNA (rrn) operons.</text>
</comment>
<dbReference type="InterPro" id="IPR035926">
    <property type="entry name" value="NusB-like_sf"/>
</dbReference>
<keyword evidence="5 6" id="KW-0804">Transcription</keyword>
<keyword evidence="9" id="KW-1185">Reference proteome</keyword>
<evidence type="ECO:0000313" key="9">
    <source>
        <dbReference type="Proteomes" id="UP000541421"/>
    </source>
</evidence>
<evidence type="ECO:0000256" key="6">
    <source>
        <dbReference type="HAMAP-Rule" id="MF_00073"/>
    </source>
</evidence>
<dbReference type="InterPro" id="IPR006027">
    <property type="entry name" value="NusB_RsmB_TIM44"/>
</dbReference>
<protein>
    <recommendedName>
        <fullName evidence="6">Transcription antitermination protein NusB</fullName>
    </recommendedName>
    <alternativeName>
        <fullName evidence="6">Antitermination factor NusB</fullName>
    </alternativeName>
</protein>
<evidence type="ECO:0000256" key="5">
    <source>
        <dbReference type="ARBA" id="ARBA00023163"/>
    </source>
</evidence>
<dbReference type="GO" id="GO:0005829">
    <property type="term" value="C:cytosol"/>
    <property type="evidence" value="ECO:0007669"/>
    <property type="project" value="TreeGrafter"/>
</dbReference>
<dbReference type="PANTHER" id="PTHR11078:SF3">
    <property type="entry name" value="ANTITERMINATION NUSB DOMAIN-CONTAINING PROTEIN"/>
    <property type="match status" value="1"/>
</dbReference>
<dbReference type="SUPFAM" id="SSF48013">
    <property type="entry name" value="NusB-like"/>
    <property type="match status" value="1"/>
</dbReference>
<comment type="similarity">
    <text evidence="1 6">Belongs to the NusB family.</text>
</comment>
<keyword evidence="3 6" id="KW-0694">RNA-binding</keyword>
<dbReference type="Pfam" id="PF01029">
    <property type="entry name" value="NusB"/>
    <property type="match status" value="1"/>
</dbReference>
<evidence type="ECO:0000313" key="8">
    <source>
        <dbReference type="EMBL" id="NOL50485.1"/>
    </source>
</evidence>
<dbReference type="Gene3D" id="1.10.940.10">
    <property type="entry name" value="NusB-like"/>
    <property type="match status" value="1"/>
</dbReference>
<dbReference type="EMBL" id="JABGBO010000012">
    <property type="protein sequence ID" value="NOL50485.1"/>
    <property type="molecule type" value="Genomic_DNA"/>
</dbReference>
<dbReference type="InterPro" id="IPR011605">
    <property type="entry name" value="NusB_fam"/>
</dbReference>
<dbReference type="GO" id="GO:0003723">
    <property type="term" value="F:RNA binding"/>
    <property type="evidence" value="ECO:0007669"/>
    <property type="project" value="UniProtKB-UniRule"/>
</dbReference>
<organism evidence="8 9">
    <name type="scientific">Pelistega europaea</name>
    <dbReference type="NCBI Taxonomy" id="106147"/>
    <lineage>
        <taxon>Bacteria</taxon>
        <taxon>Pseudomonadati</taxon>
        <taxon>Pseudomonadota</taxon>
        <taxon>Betaproteobacteria</taxon>
        <taxon>Burkholderiales</taxon>
        <taxon>Alcaligenaceae</taxon>
        <taxon>Pelistega</taxon>
    </lineage>
</organism>
<evidence type="ECO:0000256" key="3">
    <source>
        <dbReference type="ARBA" id="ARBA00022884"/>
    </source>
</evidence>
<keyword evidence="4 6" id="KW-0805">Transcription regulation</keyword>
<dbReference type="Proteomes" id="UP000541421">
    <property type="component" value="Unassembled WGS sequence"/>
</dbReference>